<dbReference type="Proteomes" id="UP000038009">
    <property type="component" value="Unassembled WGS sequence"/>
</dbReference>
<dbReference type="VEuPathDB" id="TriTrypDB:Lsey_0118_0020"/>
<dbReference type="OMA" id="HQLRCEN"/>
<evidence type="ECO:0000256" key="1">
    <source>
        <dbReference type="SAM" id="Coils"/>
    </source>
</evidence>
<dbReference type="EMBL" id="LJSK01000118">
    <property type="protein sequence ID" value="KPI86719.1"/>
    <property type="molecule type" value="Genomic_DNA"/>
</dbReference>
<name>A0A0N0P5P9_LEPSE</name>
<evidence type="ECO:0000313" key="2">
    <source>
        <dbReference type="EMBL" id="KPI86719.1"/>
    </source>
</evidence>
<evidence type="ECO:0000313" key="3">
    <source>
        <dbReference type="Proteomes" id="UP000038009"/>
    </source>
</evidence>
<reference evidence="2 3" key="1">
    <citation type="journal article" date="2015" name="PLoS Pathog.">
        <title>Leptomonas seymouri: Adaptations to the Dixenous Life Cycle Analyzed by Genome Sequencing, Transcriptome Profiling and Co-infection with Leishmania donovani.</title>
        <authorList>
            <person name="Kraeva N."/>
            <person name="Butenko A."/>
            <person name="Hlavacova J."/>
            <person name="Kostygov A."/>
            <person name="Myskova J."/>
            <person name="Grybchuk D."/>
            <person name="Lestinova T."/>
            <person name="Votypka J."/>
            <person name="Volf P."/>
            <person name="Opperdoes F."/>
            <person name="Flegontov P."/>
            <person name="Lukes J."/>
            <person name="Yurchenko V."/>
        </authorList>
    </citation>
    <scope>NUCLEOTIDE SEQUENCE [LARGE SCALE GENOMIC DNA]</scope>
    <source>
        <strain evidence="2 3">ATCC 30220</strain>
    </source>
</reference>
<dbReference type="OrthoDB" id="272843at2759"/>
<comment type="caution">
    <text evidence="2">The sequence shown here is derived from an EMBL/GenBank/DDBJ whole genome shotgun (WGS) entry which is preliminary data.</text>
</comment>
<accession>A0A0N0P5P9</accession>
<keyword evidence="1" id="KW-0175">Coiled coil</keyword>
<gene>
    <name evidence="2" type="ORF">ABL78_4189</name>
</gene>
<feature type="coiled-coil region" evidence="1">
    <location>
        <begin position="64"/>
        <end position="91"/>
    </location>
</feature>
<dbReference type="AlphaFoldDB" id="A0A0N0P5P9"/>
<proteinExistence type="predicted"/>
<organism evidence="2 3">
    <name type="scientific">Leptomonas seymouri</name>
    <dbReference type="NCBI Taxonomy" id="5684"/>
    <lineage>
        <taxon>Eukaryota</taxon>
        <taxon>Discoba</taxon>
        <taxon>Euglenozoa</taxon>
        <taxon>Kinetoplastea</taxon>
        <taxon>Metakinetoplastina</taxon>
        <taxon>Trypanosomatida</taxon>
        <taxon>Trypanosomatidae</taxon>
        <taxon>Leishmaniinae</taxon>
        <taxon>Leptomonas</taxon>
    </lineage>
</organism>
<sequence length="105" mass="11624">MLKSENVFLKQTVAAGPSTTARANSARHGADSMEARLLHAYLMACELKDNTARAMVETQMQTLVRNTQCKVDTLRELLENVQKDVEELLEASSGWGLMQDVRGVT</sequence>
<protein>
    <submittedName>
        <fullName evidence="2">Uncharacterized protein</fullName>
    </submittedName>
</protein>
<keyword evidence="3" id="KW-1185">Reference proteome</keyword>